<dbReference type="GeneID" id="85322965"/>
<keyword evidence="2" id="KW-1185">Reference proteome</keyword>
<organism evidence="1 2">
    <name type="scientific">Lasiosphaeria miniovina</name>
    <dbReference type="NCBI Taxonomy" id="1954250"/>
    <lineage>
        <taxon>Eukaryota</taxon>
        <taxon>Fungi</taxon>
        <taxon>Dikarya</taxon>
        <taxon>Ascomycota</taxon>
        <taxon>Pezizomycotina</taxon>
        <taxon>Sordariomycetes</taxon>
        <taxon>Sordariomycetidae</taxon>
        <taxon>Sordariales</taxon>
        <taxon>Lasiosphaeriaceae</taxon>
        <taxon>Lasiosphaeria</taxon>
    </lineage>
</organism>
<dbReference type="RefSeq" id="XP_060298539.1">
    <property type="nucleotide sequence ID" value="XM_060439695.1"/>
</dbReference>
<dbReference type="EMBL" id="JAUIRO010000003">
    <property type="protein sequence ID" value="KAK0722615.1"/>
    <property type="molecule type" value="Genomic_DNA"/>
</dbReference>
<comment type="caution">
    <text evidence="1">The sequence shown here is derived from an EMBL/GenBank/DDBJ whole genome shotgun (WGS) entry which is preliminary data.</text>
</comment>
<evidence type="ECO:0000313" key="1">
    <source>
        <dbReference type="EMBL" id="KAK0722615.1"/>
    </source>
</evidence>
<sequence>MPASTSSQPKFLSLGMEWEFHLKHTEAKPRARKAVSAPIVGLVISLVDSDIEIHKLVAGYIRAAGLTPYISHPDVNKNETVTNAYEKGKSWAVKTDPTLEFDPPKDANYELACFEVTSPIFMPESDGVHRHKNTIVRLLGACRNLYDKEKRHGHCRRYAYNLDSTGLMEVCLLQGDQKPFDVEYRMGYSFDSLWRAKGTEKLKHTIKFRKHEGTLDPDVSNAFAMIWCTLVGQAFAPFLKAIL</sequence>
<dbReference type="AlphaFoldDB" id="A0AA40E0M7"/>
<reference evidence="1" key="1">
    <citation type="submission" date="2023-06" db="EMBL/GenBank/DDBJ databases">
        <title>Genome-scale phylogeny and comparative genomics of the fungal order Sordariales.</title>
        <authorList>
            <consortium name="Lawrence Berkeley National Laboratory"/>
            <person name="Hensen N."/>
            <person name="Bonometti L."/>
            <person name="Westerberg I."/>
            <person name="Brannstrom I.O."/>
            <person name="Guillou S."/>
            <person name="Cros-Aarteil S."/>
            <person name="Calhoun S."/>
            <person name="Haridas S."/>
            <person name="Kuo A."/>
            <person name="Mondo S."/>
            <person name="Pangilinan J."/>
            <person name="Riley R."/>
            <person name="LaButti K."/>
            <person name="Andreopoulos B."/>
            <person name="Lipzen A."/>
            <person name="Chen C."/>
            <person name="Yanf M."/>
            <person name="Daum C."/>
            <person name="Ng V."/>
            <person name="Clum A."/>
            <person name="Steindorff A."/>
            <person name="Ohm R."/>
            <person name="Martin F."/>
            <person name="Silar P."/>
            <person name="Natvig D."/>
            <person name="Lalanne C."/>
            <person name="Gautier V."/>
            <person name="Ament-velasquez S.L."/>
            <person name="Kruys A."/>
            <person name="Hutchinson M.I."/>
            <person name="Powell A.J."/>
            <person name="Barry K."/>
            <person name="Miller A.N."/>
            <person name="Grigoriev I.V."/>
            <person name="Debuchy R."/>
            <person name="Gladieux P."/>
            <person name="Thoren M.H."/>
            <person name="Johannesson H."/>
        </authorList>
    </citation>
    <scope>NUCLEOTIDE SEQUENCE</scope>
    <source>
        <strain evidence="1">SMH2392-1A</strain>
    </source>
</reference>
<protein>
    <submittedName>
        <fullName evidence="1">Uncharacterized protein</fullName>
    </submittedName>
</protein>
<dbReference type="Proteomes" id="UP001172101">
    <property type="component" value="Unassembled WGS sequence"/>
</dbReference>
<name>A0AA40E0M7_9PEZI</name>
<proteinExistence type="predicted"/>
<gene>
    <name evidence="1" type="ORF">B0T26DRAFT_674299</name>
</gene>
<evidence type="ECO:0000313" key="2">
    <source>
        <dbReference type="Proteomes" id="UP001172101"/>
    </source>
</evidence>
<accession>A0AA40E0M7</accession>